<evidence type="ECO:0000259" key="3">
    <source>
        <dbReference type="Pfam" id="PF21117"/>
    </source>
</evidence>
<dbReference type="InterPro" id="IPR019195">
    <property type="entry name" value="ABC_ATPase_put"/>
</dbReference>
<gene>
    <name evidence="4" type="ORF">M595_0617</name>
</gene>
<dbReference type="InterPro" id="IPR046834">
    <property type="entry name" value="ABC_ATPase_C"/>
</dbReference>
<feature type="domain" description="ATPase of the ABC class C-terminal" evidence="1">
    <location>
        <begin position="197"/>
        <end position="489"/>
    </location>
</feature>
<proteinExistence type="predicted"/>
<keyword evidence="5" id="KW-1185">Reference proteome</keyword>
<dbReference type="InterPro" id="IPR027417">
    <property type="entry name" value="P-loop_NTPase"/>
</dbReference>
<evidence type="ECO:0000259" key="1">
    <source>
        <dbReference type="Pfam" id="PF09818"/>
    </source>
</evidence>
<feature type="domain" description="MRB1590-like C-terminal" evidence="3">
    <location>
        <begin position="506"/>
        <end position="605"/>
    </location>
</feature>
<dbReference type="PATRIC" id="fig|1348334.3.peg.606"/>
<dbReference type="Pfam" id="PF20446">
    <property type="entry name" value="ABC_N"/>
    <property type="match status" value="1"/>
</dbReference>
<evidence type="ECO:0000313" key="4">
    <source>
        <dbReference type="EMBL" id="ERT09419.1"/>
    </source>
</evidence>
<comment type="caution">
    <text evidence="4">The sequence shown here is derived from an EMBL/GenBank/DDBJ whole genome shotgun (WGS) entry which is preliminary data.</text>
</comment>
<dbReference type="Proteomes" id="UP000017127">
    <property type="component" value="Unassembled WGS sequence"/>
</dbReference>
<evidence type="ECO:0000259" key="2">
    <source>
        <dbReference type="Pfam" id="PF20446"/>
    </source>
</evidence>
<organism evidence="4 5">
    <name type="scientific">Lyngbya aestuarii BL J</name>
    <dbReference type="NCBI Taxonomy" id="1348334"/>
    <lineage>
        <taxon>Bacteria</taxon>
        <taxon>Bacillati</taxon>
        <taxon>Cyanobacteriota</taxon>
        <taxon>Cyanophyceae</taxon>
        <taxon>Oscillatoriophycideae</taxon>
        <taxon>Oscillatoriales</taxon>
        <taxon>Microcoleaceae</taxon>
        <taxon>Lyngbya</taxon>
    </lineage>
</organism>
<name>U7QN93_9CYAN</name>
<protein>
    <submittedName>
        <fullName evidence="4">Putative ATPase of the ABC class family protein</fullName>
    </submittedName>
</protein>
<dbReference type="RefSeq" id="WP_023064300.1">
    <property type="nucleotide sequence ID" value="NZ_AUZM01000003.1"/>
</dbReference>
<dbReference type="OrthoDB" id="9809999at2"/>
<dbReference type="EMBL" id="AUZM01000003">
    <property type="protein sequence ID" value="ERT09419.1"/>
    <property type="molecule type" value="Genomic_DNA"/>
</dbReference>
<dbReference type="Pfam" id="PF21117">
    <property type="entry name" value="MRB1590_C"/>
    <property type="match status" value="1"/>
</dbReference>
<dbReference type="AlphaFoldDB" id="U7QN93"/>
<evidence type="ECO:0000313" key="5">
    <source>
        <dbReference type="Proteomes" id="UP000017127"/>
    </source>
</evidence>
<dbReference type="PANTHER" id="PTHR38149:SF1">
    <property type="entry name" value="ATPASE"/>
    <property type="match status" value="1"/>
</dbReference>
<sequence length="622" mass="69258">MNTKEDLRQKLLDLDNRGYKAYKDILGTYEFEDFTLIIDYVQGDPFAAPSKFRVHISPNIAEFPPEIYENRIREIALRDYLTRQFDRNSREISSRRGTGKSGMIAITKMGQEVLERTSASLIYVAPPQPKSIGVNPVFQRAKPKPSTQEKGVEMRFFVGLPARGRQILGRQAAAMICDDIPLIVERSLKYKNLDPDRCKRHVETVEDADWLRQQLAEKGLVAFIPNGAILPRRSGVDQRPLETDVVPFTSPESLEVEFNRPNFGAIKGLGIPKGITLIVGGGYHGKSTLLNAIELGVYNHIFADGREFVTTSPDAVKIRAEDGRSVAGVDISPFINQLPQGRSTLDFSTKNASGSTSQAANIMEALEVLVPPENDSVNSDVSPVLLVDEDTAATNFMIRDRRMQALIAKEQEPITPFIDKVRQLYTDYGVSTILVMGGSGDYFDVADTVIAMDNFQPQELTEKAKEIAAEYTTGRTTEGGEKFGQIRPRIPITESLDPSRGRRDVRVKVRDVDEVTFGTEDVDLSGVEQLVSKDQLRAIAAAMVYARKKYINGEHTLPQILAQIMADITEKGLDVITPFPQGDLAMFRRFELAAAINRVRTLEVKSVQEVESLQVTRAEEDS</sequence>
<accession>U7QN93</accession>
<dbReference type="SUPFAM" id="SSF52540">
    <property type="entry name" value="P-loop containing nucleoside triphosphate hydrolases"/>
    <property type="match status" value="1"/>
</dbReference>
<dbReference type="Pfam" id="PF09818">
    <property type="entry name" value="ABC_ATPase"/>
    <property type="match status" value="1"/>
</dbReference>
<reference evidence="4 5" key="1">
    <citation type="journal article" date="2013" name="Front. Microbiol.">
        <title>Comparative genomic analyses of the cyanobacterium, Lyngbya aestuarii BL J, a powerful hydrogen producer.</title>
        <authorList>
            <person name="Kothari A."/>
            <person name="Vaughn M."/>
            <person name="Garcia-Pichel F."/>
        </authorList>
    </citation>
    <scope>NUCLEOTIDE SEQUENCE [LARGE SCALE GENOMIC DNA]</scope>
    <source>
        <strain evidence="4 5">BL J</strain>
    </source>
</reference>
<dbReference type="InterPro" id="IPR046833">
    <property type="entry name" value="ABC_N"/>
</dbReference>
<dbReference type="InterPro" id="IPR049069">
    <property type="entry name" value="MRB1590-like_C"/>
</dbReference>
<dbReference type="PANTHER" id="PTHR38149">
    <property type="entry name" value="ATPASE"/>
    <property type="match status" value="1"/>
</dbReference>
<feature type="domain" description="ATPase of the ABC class N-terminal" evidence="2">
    <location>
        <begin position="5"/>
        <end position="190"/>
    </location>
</feature>